<evidence type="ECO:0000256" key="8">
    <source>
        <dbReference type="RuleBase" id="RU362101"/>
    </source>
</evidence>
<dbReference type="InterPro" id="IPR004688">
    <property type="entry name" value="Ni/Co_transpt"/>
</dbReference>
<keyword evidence="10" id="KW-1185">Reference proteome</keyword>
<evidence type="ECO:0000256" key="5">
    <source>
        <dbReference type="ARBA" id="ARBA00022692"/>
    </source>
</evidence>
<evidence type="ECO:0000313" key="10">
    <source>
        <dbReference type="Proteomes" id="UP000199092"/>
    </source>
</evidence>
<organism evidence="9 10">
    <name type="scientific">Friedmanniella luteola</name>
    <dbReference type="NCBI Taxonomy" id="546871"/>
    <lineage>
        <taxon>Bacteria</taxon>
        <taxon>Bacillati</taxon>
        <taxon>Actinomycetota</taxon>
        <taxon>Actinomycetes</taxon>
        <taxon>Propionibacteriales</taxon>
        <taxon>Nocardioidaceae</taxon>
        <taxon>Friedmanniella</taxon>
    </lineage>
</organism>
<dbReference type="RefSeq" id="WP_091411695.1">
    <property type="nucleotide sequence ID" value="NZ_LT629749.1"/>
</dbReference>
<dbReference type="GO" id="GO:0005886">
    <property type="term" value="C:plasma membrane"/>
    <property type="evidence" value="ECO:0007669"/>
    <property type="project" value="UniProtKB-SubCell"/>
</dbReference>
<feature type="transmembrane region" description="Helical" evidence="8">
    <location>
        <begin position="32"/>
        <end position="52"/>
    </location>
</feature>
<dbReference type="Pfam" id="PF03824">
    <property type="entry name" value="NicO"/>
    <property type="match status" value="1"/>
</dbReference>
<dbReference type="PANTHER" id="PTHR31611">
    <property type="entry name" value="HIGH-AFFINITY NICKEL TRANSPORT PROTEIN NIC1"/>
    <property type="match status" value="1"/>
</dbReference>
<keyword evidence="6 8" id="KW-1133">Transmembrane helix</keyword>
<feature type="transmembrane region" description="Helical" evidence="8">
    <location>
        <begin position="241"/>
        <end position="263"/>
    </location>
</feature>
<dbReference type="STRING" id="546871.SAMN04488543_1540"/>
<dbReference type="InterPro" id="IPR011541">
    <property type="entry name" value="Ni/Co_transpt_high_affinity"/>
</dbReference>
<keyword evidence="5 8" id="KW-0812">Transmembrane</keyword>
<proteinExistence type="inferred from homology"/>
<dbReference type="PANTHER" id="PTHR31611:SF0">
    <property type="entry name" value="HIGH-AFFINITY NICKEL TRANSPORT PROTEIN NIC1"/>
    <property type="match status" value="1"/>
</dbReference>
<protein>
    <recommendedName>
        <fullName evidence="8">Nickel/cobalt efflux system</fullName>
    </recommendedName>
</protein>
<gene>
    <name evidence="9" type="ORF">SAMN04488543_1540</name>
</gene>
<name>A0A1H1RE24_9ACTN</name>
<evidence type="ECO:0000256" key="6">
    <source>
        <dbReference type="ARBA" id="ARBA00022989"/>
    </source>
</evidence>
<comment type="similarity">
    <text evidence="2 8">Belongs to the NiCoT transporter (TC 2.A.52) family.</text>
</comment>
<comment type="subcellular location">
    <subcellularLocation>
        <location evidence="8">Cell membrane</location>
        <topology evidence="8">Multi-pass membrane protein</topology>
    </subcellularLocation>
    <subcellularLocation>
        <location evidence="1">Endomembrane system</location>
        <topology evidence="1">Multi-pass membrane protein</topology>
    </subcellularLocation>
</comment>
<feature type="transmembrane region" description="Helical" evidence="8">
    <location>
        <begin position="58"/>
        <end position="76"/>
    </location>
</feature>
<accession>A0A1H1RE24</accession>
<dbReference type="AlphaFoldDB" id="A0A1H1RE24"/>
<dbReference type="Proteomes" id="UP000199092">
    <property type="component" value="Chromosome I"/>
</dbReference>
<feature type="transmembrane region" description="Helical" evidence="8">
    <location>
        <begin position="115"/>
        <end position="134"/>
    </location>
</feature>
<sequence length="362" mass="37772">MSRTTAADARPRHRHPLLTTEGRAAQPFGRRVRAAFVAIAVLHVVGLGLLGYGVVSGAVGAVTVGAAAFAYFRGLVHSFDFDHISMIDNSTRKFVAEGRDPASVGLAFSLGHSSVVVATGVLVIAGAGFVRVALDESTGAARVLGFVGLAVSGLYLLLVAVANLATFRQAFRLRRALRADPGLVLPPGALSPRGPAARIMTAPLRRVRHPRHVYVVGLLFALGFDTSSQIGLLMVTAGTALAGAPAASLLCLPFLFTAAMTLGDTSNGLMMLRLYRTADEDPARKIDYNLLITGVSIASGLLVGAVAVATLLTEALGWRPALLEALAATDTTHAGFWLAGFFALVGLSALLLWRRGRGSRSA</sequence>
<evidence type="ECO:0000256" key="4">
    <source>
        <dbReference type="ARBA" id="ARBA00022596"/>
    </source>
</evidence>
<dbReference type="EMBL" id="LT629749">
    <property type="protein sequence ID" value="SDS33935.1"/>
    <property type="molecule type" value="Genomic_DNA"/>
</dbReference>
<evidence type="ECO:0000256" key="2">
    <source>
        <dbReference type="ARBA" id="ARBA00010892"/>
    </source>
</evidence>
<reference evidence="9 10" key="1">
    <citation type="submission" date="2016-10" db="EMBL/GenBank/DDBJ databases">
        <authorList>
            <person name="de Groot N.N."/>
        </authorList>
    </citation>
    <scope>NUCLEOTIDE SEQUENCE [LARGE SCALE GENOMIC DNA]</scope>
    <source>
        <strain evidence="9 10">DSM 21741</strain>
    </source>
</reference>
<feature type="transmembrane region" description="Helical" evidence="8">
    <location>
        <begin position="213"/>
        <end position="235"/>
    </location>
</feature>
<dbReference type="GO" id="GO:0012505">
    <property type="term" value="C:endomembrane system"/>
    <property type="evidence" value="ECO:0007669"/>
    <property type="project" value="UniProtKB-SubCell"/>
</dbReference>
<evidence type="ECO:0000256" key="3">
    <source>
        <dbReference type="ARBA" id="ARBA00022448"/>
    </source>
</evidence>
<keyword evidence="7 8" id="KW-0472">Membrane</keyword>
<feature type="transmembrane region" description="Helical" evidence="8">
    <location>
        <begin position="140"/>
        <end position="165"/>
    </location>
</feature>
<dbReference type="GO" id="GO:0015099">
    <property type="term" value="F:nickel cation transmembrane transporter activity"/>
    <property type="evidence" value="ECO:0007669"/>
    <property type="project" value="UniProtKB-UniRule"/>
</dbReference>
<keyword evidence="3 8" id="KW-0813">Transport</keyword>
<keyword evidence="4" id="KW-0533">Nickel</keyword>
<dbReference type="OrthoDB" id="9776706at2"/>
<evidence type="ECO:0000313" key="9">
    <source>
        <dbReference type="EMBL" id="SDS33935.1"/>
    </source>
</evidence>
<evidence type="ECO:0000256" key="7">
    <source>
        <dbReference type="ARBA" id="ARBA00023136"/>
    </source>
</evidence>
<feature type="transmembrane region" description="Helical" evidence="8">
    <location>
        <begin position="290"/>
        <end position="313"/>
    </location>
</feature>
<evidence type="ECO:0000256" key="1">
    <source>
        <dbReference type="ARBA" id="ARBA00004127"/>
    </source>
</evidence>
<feature type="transmembrane region" description="Helical" evidence="8">
    <location>
        <begin position="333"/>
        <end position="353"/>
    </location>
</feature>